<dbReference type="PROSITE" id="PS50003">
    <property type="entry name" value="PH_DOMAIN"/>
    <property type="match status" value="1"/>
</dbReference>
<dbReference type="GO" id="GO:0005886">
    <property type="term" value="C:plasma membrane"/>
    <property type="evidence" value="ECO:0007669"/>
    <property type="project" value="TreeGrafter"/>
</dbReference>
<organism evidence="7 8">
    <name type="scientific">Gymnopus androsaceus JB14</name>
    <dbReference type="NCBI Taxonomy" id="1447944"/>
    <lineage>
        <taxon>Eukaryota</taxon>
        <taxon>Fungi</taxon>
        <taxon>Dikarya</taxon>
        <taxon>Basidiomycota</taxon>
        <taxon>Agaricomycotina</taxon>
        <taxon>Agaricomycetes</taxon>
        <taxon>Agaricomycetidae</taxon>
        <taxon>Agaricales</taxon>
        <taxon>Marasmiineae</taxon>
        <taxon>Omphalotaceae</taxon>
        <taxon>Gymnopus</taxon>
    </lineage>
</organism>
<keyword evidence="3" id="KW-0445">Lipid transport</keyword>
<dbReference type="AlphaFoldDB" id="A0A6A4IPV6"/>
<dbReference type="Pfam" id="PF01237">
    <property type="entry name" value="Oxysterol_BP"/>
    <property type="match status" value="1"/>
</dbReference>
<dbReference type="SUPFAM" id="SSF144000">
    <property type="entry name" value="Oxysterol-binding protein-like"/>
    <property type="match status" value="1"/>
</dbReference>
<keyword evidence="4" id="KW-0446">Lipid-binding</keyword>
<evidence type="ECO:0000259" key="6">
    <source>
        <dbReference type="PROSITE" id="PS50003"/>
    </source>
</evidence>
<dbReference type="SUPFAM" id="SSF50729">
    <property type="entry name" value="PH domain-like"/>
    <property type="match status" value="1"/>
</dbReference>
<proteinExistence type="inferred from homology"/>
<dbReference type="GO" id="GO:0035621">
    <property type="term" value="P:ER to Golgi ceramide transport"/>
    <property type="evidence" value="ECO:0007669"/>
    <property type="project" value="TreeGrafter"/>
</dbReference>
<protein>
    <recommendedName>
        <fullName evidence="6">PH domain-containing protein</fullName>
    </recommendedName>
</protein>
<evidence type="ECO:0000256" key="1">
    <source>
        <dbReference type="ARBA" id="ARBA00008842"/>
    </source>
</evidence>
<dbReference type="OrthoDB" id="1854502at2759"/>
<feature type="compositionally biased region" description="Low complexity" evidence="5">
    <location>
        <begin position="353"/>
        <end position="368"/>
    </location>
</feature>
<dbReference type="SMART" id="SM00233">
    <property type="entry name" value="PH"/>
    <property type="match status" value="1"/>
</dbReference>
<evidence type="ECO:0000313" key="8">
    <source>
        <dbReference type="Proteomes" id="UP000799118"/>
    </source>
</evidence>
<dbReference type="FunFam" id="2.40.160.120:FF:000001">
    <property type="entry name" value="Oxysterol-binding protein"/>
    <property type="match status" value="1"/>
</dbReference>
<dbReference type="InterPro" id="IPR001849">
    <property type="entry name" value="PH_domain"/>
</dbReference>
<feature type="compositionally biased region" description="Low complexity" evidence="5">
    <location>
        <begin position="248"/>
        <end position="259"/>
    </location>
</feature>
<dbReference type="InterPro" id="IPR041680">
    <property type="entry name" value="PH_8"/>
</dbReference>
<sequence length="737" mass="82785">MDDTHKPAYAVVRTSLNLGLPISGLPSNILQEGWVLKKRRKKMQGFARRYFMLHQTGVLSYSFEPGQPVRDQVYLPNAAISTAPGRKDIHIDSNNATFHIKCLGTEDFTNWMAAFRKFSAPAESRRSISTRVSSRQSTVKLSKSAAIVAIVEEMGTTILELEDAFTTLKETVKKKNGNSSKDKSKEGARFGLFKKNHHGTNESLGEGSRLEPGMTIDPSSYQRIHMALESLKVQHGSLIKSLQTLDTAQSAHPSAQASPLPGTAEEEEERSLDTSSEKFSAAFTRRSKRNSLATTITDSINEWFDASEGEGVQEFILDDQTSPEEPSRIVTNESRSSLDHIETSSIDTDIDPVNESSPVPSPPANVENTSQAQIVRRTHLPVPVVGDEGSLFAVLKKNVGKDLSTIAFPVTFNEPLTLLQRAAEELEYFDLLNQAAATSDPVERMQFVAAFAVSSYAHTRHRTGRKGFNPMLAETFEDSRMKFIAEKVRHQPVEMAYHAEGENWEFYATSAGKTKFWGKSLEIIPLGTTHLKIGEDHYQWKKPSSFMRNLMVGTKYLEHVGKMTIDNVNGRDRCVLDFKQSGYWGSTNLVSGTVFDASGTVASELEGKWDEQISQAVDSSHLTVLWRAHQWPKQTHEYYGFTSFGMTLNEITPDIAEKLPVTDSRHRPDVRALEDGDLDRAEAEKVRVEELQRSRRREGKEPQARWFRLEGEEWIYTGEYWEARAKGWKGTNINPLW</sequence>
<keyword evidence="2" id="KW-0813">Transport</keyword>
<dbReference type="GO" id="GO:0006887">
    <property type="term" value="P:exocytosis"/>
    <property type="evidence" value="ECO:0007669"/>
    <property type="project" value="TreeGrafter"/>
</dbReference>
<feature type="domain" description="PH" evidence="6">
    <location>
        <begin position="28"/>
        <end position="120"/>
    </location>
</feature>
<reference evidence="7" key="1">
    <citation type="journal article" date="2019" name="Environ. Microbiol.">
        <title>Fungal ecological strategies reflected in gene transcription - a case study of two litter decomposers.</title>
        <authorList>
            <person name="Barbi F."/>
            <person name="Kohler A."/>
            <person name="Barry K."/>
            <person name="Baskaran P."/>
            <person name="Daum C."/>
            <person name="Fauchery L."/>
            <person name="Ihrmark K."/>
            <person name="Kuo A."/>
            <person name="LaButti K."/>
            <person name="Lipzen A."/>
            <person name="Morin E."/>
            <person name="Grigoriev I.V."/>
            <person name="Henrissat B."/>
            <person name="Lindahl B."/>
            <person name="Martin F."/>
        </authorList>
    </citation>
    <scope>NUCLEOTIDE SEQUENCE</scope>
    <source>
        <strain evidence="7">JB14</strain>
    </source>
</reference>
<dbReference type="GO" id="GO:0005829">
    <property type="term" value="C:cytosol"/>
    <property type="evidence" value="ECO:0007669"/>
    <property type="project" value="TreeGrafter"/>
</dbReference>
<dbReference type="GO" id="GO:0032541">
    <property type="term" value="C:cortical endoplasmic reticulum"/>
    <property type="evidence" value="ECO:0007669"/>
    <property type="project" value="TreeGrafter"/>
</dbReference>
<feature type="region of interest" description="Disordered" evidence="5">
    <location>
        <begin position="318"/>
        <end position="370"/>
    </location>
</feature>
<gene>
    <name evidence="7" type="ORF">BT96DRAFT_912276</name>
</gene>
<dbReference type="GO" id="GO:0097038">
    <property type="term" value="C:perinuclear endoplasmic reticulum"/>
    <property type="evidence" value="ECO:0007669"/>
    <property type="project" value="TreeGrafter"/>
</dbReference>
<dbReference type="InterPro" id="IPR000648">
    <property type="entry name" value="Oxysterol-bd"/>
</dbReference>
<dbReference type="InterPro" id="IPR011993">
    <property type="entry name" value="PH-like_dom_sf"/>
</dbReference>
<name>A0A6A4IPV6_9AGAR</name>
<dbReference type="GO" id="GO:0032934">
    <property type="term" value="F:sterol binding"/>
    <property type="evidence" value="ECO:0007669"/>
    <property type="project" value="TreeGrafter"/>
</dbReference>
<dbReference type="GO" id="GO:0030011">
    <property type="term" value="P:maintenance of cell polarity"/>
    <property type="evidence" value="ECO:0007669"/>
    <property type="project" value="TreeGrafter"/>
</dbReference>
<dbReference type="CDD" id="cd13289">
    <property type="entry name" value="PH_Osh3p_yeast"/>
    <property type="match status" value="1"/>
</dbReference>
<evidence type="ECO:0000256" key="3">
    <source>
        <dbReference type="ARBA" id="ARBA00023055"/>
    </source>
</evidence>
<dbReference type="PANTHER" id="PTHR10972:SF203">
    <property type="entry name" value="OXYSTEROL-BINDING PROTEIN HOMOLOG 3"/>
    <property type="match status" value="1"/>
</dbReference>
<comment type="similarity">
    <text evidence="1">Belongs to the OSBP family.</text>
</comment>
<evidence type="ECO:0000256" key="2">
    <source>
        <dbReference type="ARBA" id="ARBA00022448"/>
    </source>
</evidence>
<dbReference type="EMBL" id="ML769384">
    <property type="protein sequence ID" value="KAE9410838.1"/>
    <property type="molecule type" value="Genomic_DNA"/>
</dbReference>
<evidence type="ECO:0000256" key="4">
    <source>
        <dbReference type="ARBA" id="ARBA00023121"/>
    </source>
</evidence>
<dbReference type="InterPro" id="IPR037239">
    <property type="entry name" value="OSBP_sf"/>
</dbReference>
<keyword evidence="8" id="KW-1185">Reference proteome</keyword>
<dbReference type="PANTHER" id="PTHR10972">
    <property type="entry name" value="OXYSTEROL-BINDING PROTEIN-RELATED"/>
    <property type="match status" value="1"/>
</dbReference>
<evidence type="ECO:0000313" key="7">
    <source>
        <dbReference type="EMBL" id="KAE9410838.1"/>
    </source>
</evidence>
<feature type="region of interest" description="Disordered" evidence="5">
    <location>
        <begin position="174"/>
        <end position="217"/>
    </location>
</feature>
<accession>A0A6A4IPV6</accession>
<dbReference type="Gene3D" id="2.40.160.120">
    <property type="match status" value="1"/>
</dbReference>
<dbReference type="Gene3D" id="2.30.29.30">
    <property type="entry name" value="Pleckstrin-homology domain (PH domain)/Phosphotyrosine-binding domain (PTB)"/>
    <property type="match status" value="1"/>
</dbReference>
<feature type="compositionally biased region" description="Polar residues" evidence="5">
    <location>
        <begin position="319"/>
        <end position="335"/>
    </location>
</feature>
<dbReference type="GO" id="GO:0006897">
    <property type="term" value="P:endocytosis"/>
    <property type="evidence" value="ECO:0007669"/>
    <property type="project" value="TreeGrafter"/>
</dbReference>
<dbReference type="Proteomes" id="UP000799118">
    <property type="component" value="Unassembled WGS sequence"/>
</dbReference>
<dbReference type="GO" id="GO:0034727">
    <property type="term" value="P:piecemeal microautophagy of the nucleus"/>
    <property type="evidence" value="ECO:0007669"/>
    <property type="project" value="TreeGrafter"/>
</dbReference>
<dbReference type="GO" id="GO:0120009">
    <property type="term" value="P:intermembrane lipid transfer"/>
    <property type="evidence" value="ECO:0007669"/>
    <property type="project" value="UniProtKB-ARBA"/>
</dbReference>
<dbReference type="Pfam" id="PF15409">
    <property type="entry name" value="PH_8"/>
    <property type="match status" value="1"/>
</dbReference>
<evidence type="ECO:0000256" key="5">
    <source>
        <dbReference type="SAM" id="MobiDB-lite"/>
    </source>
</evidence>
<feature type="region of interest" description="Disordered" evidence="5">
    <location>
        <begin position="244"/>
        <end position="278"/>
    </location>
</feature>